<dbReference type="SMART" id="SM00563">
    <property type="entry name" value="PlsC"/>
    <property type="match status" value="1"/>
</dbReference>
<dbReference type="AlphaFoldDB" id="A0A455T457"/>
<feature type="transmembrane region" description="Helical" evidence="2">
    <location>
        <begin position="46"/>
        <end position="68"/>
    </location>
</feature>
<name>A0A455T457_9CHLR</name>
<dbReference type="InterPro" id="IPR002123">
    <property type="entry name" value="Plipid/glycerol_acylTrfase"/>
</dbReference>
<keyword evidence="2" id="KW-0812">Transmembrane</keyword>
<accession>A0A455T457</accession>
<dbReference type="PANTHER" id="PTHR39419:SF1">
    <property type="entry name" value="SLL0814 PROTEIN"/>
    <property type="match status" value="1"/>
</dbReference>
<dbReference type="GO" id="GO:0016746">
    <property type="term" value="F:acyltransferase activity"/>
    <property type="evidence" value="ECO:0007669"/>
    <property type="project" value="InterPro"/>
</dbReference>
<dbReference type="Pfam" id="PF04240">
    <property type="entry name" value="Caroten_synth"/>
    <property type="match status" value="1"/>
</dbReference>
<dbReference type="InterPro" id="IPR007354">
    <property type="entry name" value="CruF-like"/>
</dbReference>
<protein>
    <recommendedName>
        <fullName evidence="3">Phospholipid/glycerol acyltransferase domain-containing protein</fullName>
    </recommendedName>
</protein>
<feature type="domain" description="Phospholipid/glycerol acyltransferase" evidence="3">
    <location>
        <begin position="320"/>
        <end position="475"/>
    </location>
</feature>
<dbReference type="CDD" id="cd07989">
    <property type="entry name" value="LPLAT_AGPAT-like"/>
    <property type="match status" value="1"/>
</dbReference>
<feature type="transmembrane region" description="Helical" evidence="2">
    <location>
        <begin position="75"/>
        <end position="94"/>
    </location>
</feature>
<reference evidence="4" key="1">
    <citation type="submission" date="2018-12" db="EMBL/GenBank/DDBJ databases">
        <title>Novel natural products biosynthetic potential of the class Ktedonobacteria.</title>
        <authorList>
            <person name="Zheng Y."/>
            <person name="Saitou A."/>
            <person name="Wang C.M."/>
            <person name="Toyoda A."/>
            <person name="Minakuchi Y."/>
            <person name="Sekiguchi Y."/>
            <person name="Ueda K."/>
            <person name="Takano H."/>
            <person name="Sakai Y."/>
            <person name="Yokota A."/>
            <person name="Yabe S."/>
        </authorList>
    </citation>
    <scope>NUCLEOTIDE SEQUENCE</scope>
    <source>
        <strain evidence="4">A3-2</strain>
    </source>
</reference>
<dbReference type="Pfam" id="PF01553">
    <property type="entry name" value="Acyltransferase"/>
    <property type="match status" value="1"/>
</dbReference>
<dbReference type="EMBL" id="AP019377">
    <property type="protein sequence ID" value="BBH94189.1"/>
    <property type="molecule type" value="Genomic_DNA"/>
</dbReference>
<evidence type="ECO:0000256" key="2">
    <source>
        <dbReference type="SAM" id="Phobius"/>
    </source>
</evidence>
<keyword evidence="2" id="KW-1133">Transmembrane helix</keyword>
<evidence type="ECO:0000313" key="4">
    <source>
        <dbReference type="EMBL" id="BBH94189.1"/>
    </source>
</evidence>
<evidence type="ECO:0000256" key="1">
    <source>
        <dbReference type="SAM" id="MobiDB-lite"/>
    </source>
</evidence>
<feature type="transmembrane region" description="Helical" evidence="2">
    <location>
        <begin position="114"/>
        <end position="134"/>
    </location>
</feature>
<organism evidence="4">
    <name type="scientific">Thermogemmatispora argillosa</name>
    <dbReference type="NCBI Taxonomy" id="2045280"/>
    <lineage>
        <taxon>Bacteria</taxon>
        <taxon>Bacillati</taxon>
        <taxon>Chloroflexota</taxon>
        <taxon>Ktedonobacteria</taxon>
        <taxon>Thermogemmatisporales</taxon>
        <taxon>Thermogemmatisporaceae</taxon>
        <taxon>Thermogemmatispora</taxon>
    </lineage>
</organism>
<feature type="transmembrane region" description="Helical" evidence="2">
    <location>
        <begin position="155"/>
        <end position="175"/>
    </location>
</feature>
<dbReference type="SUPFAM" id="SSF69593">
    <property type="entry name" value="Glycerol-3-phosphate (1)-acyltransferase"/>
    <property type="match status" value="1"/>
</dbReference>
<dbReference type="PANTHER" id="PTHR39419">
    <property type="entry name" value="SLL0814 PROTEIN"/>
    <property type="match status" value="1"/>
</dbReference>
<keyword evidence="2" id="KW-0472">Membrane</keyword>
<feature type="transmembrane region" description="Helical" evidence="2">
    <location>
        <begin position="7"/>
        <end position="26"/>
    </location>
</feature>
<proteinExistence type="predicted"/>
<sequence length="534" mass="59946">MRIVKLLFICHLAALVFALGGLLIILPHPELWNSNPIGVRIFQFALHWAGSLHILFGAATMLLFGLLCIDARRTLVFFATSVLISIAVSLLSLMGIPLSTASFSAFPGPKLAGIVPYSLPLSWFYMGFTSYLLASKLTDRLGLERQTLWSLVLGTYFLTVWDLALNTVLVSGRLATATGLLSSYSSAYGLPVGNLFLWIVNCLLLMAISRWLWRSHLDVHHLAIWLPFAVYTANTGFVMALNLGSGLWSPLLLTAVFVLVPESLVVFPREEGSPHPQHPGRRALSQSTWLLMRAGARAISHWAVRIRVEGLEQVPRKGPVLIAARHFHYFYDGYALLRAIPRRLHTVVALDWLRSKSSRFAIELACSLVDWLVVLRSEQFREQETSSNGKPRAYSQREVRRYLRQMARRAVSLLRAGEVLIIFPEAYPNIDPHPSPKSNLEQFLPFRPGFVKLVEMAERDGRTQVAVVPAGLAYARENGRHQRWRVTVRFGPALYRRDFSSAEQMRRVVEEQVQLLSAATPPPSSPRREGPLSV</sequence>
<evidence type="ECO:0000259" key="3">
    <source>
        <dbReference type="SMART" id="SM00563"/>
    </source>
</evidence>
<feature type="transmembrane region" description="Helical" evidence="2">
    <location>
        <begin position="222"/>
        <end position="241"/>
    </location>
</feature>
<feature type="region of interest" description="Disordered" evidence="1">
    <location>
        <begin position="514"/>
        <end position="534"/>
    </location>
</feature>
<gene>
    <name evidence="4" type="ORF">KTA_23880</name>
</gene>
<feature type="transmembrane region" description="Helical" evidence="2">
    <location>
        <begin position="195"/>
        <end position="213"/>
    </location>
</feature>